<dbReference type="InterPro" id="IPR019425">
    <property type="entry name" value="7TM_GPCR_serpentine_rcpt_Srt"/>
</dbReference>
<proteinExistence type="predicted"/>
<keyword evidence="1" id="KW-0472">Membrane</keyword>
<dbReference type="AlphaFoldDB" id="A0A914EMR5"/>
<feature type="transmembrane region" description="Helical" evidence="1">
    <location>
        <begin position="12"/>
        <end position="36"/>
    </location>
</feature>
<organism evidence="2 3">
    <name type="scientific">Acrobeloides nanus</name>
    <dbReference type="NCBI Taxonomy" id="290746"/>
    <lineage>
        <taxon>Eukaryota</taxon>
        <taxon>Metazoa</taxon>
        <taxon>Ecdysozoa</taxon>
        <taxon>Nematoda</taxon>
        <taxon>Chromadorea</taxon>
        <taxon>Rhabditida</taxon>
        <taxon>Tylenchina</taxon>
        <taxon>Cephalobomorpha</taxon>
        <taxon>Cephaloboidea</taxon>
        <taxon>Cephalobidae</taxon>
        <taxon>Acrobeloides</taxon>
    </lineage>
</organism>
<accession>A0A914EMR5</accession>
<dbReference type="WBParaSite" id="ACRNAN_scaffold911.g28922.t1">
    <property type="protein sequence ID" value="ACRNAN_scaffold911.g28922.t1"/>
    <property type="gene ID" value="ACRNAN_scaffold911.g28922"/>
</dbReference>
<dbReference type="PANTHER" id="PTHR23021">
    <property type="entry name" value="SERPENTINE RECEPTOR, CLASS T"/>
    <property type="match status" value="1"/>
</dbReference>
<sequence length="70" mass="8376">MFVYMQFFYLPPVMIIFIHFVWQTSHGASVFVYIFVNKSMRKEAFQMIRNILKRKKVTTIQVVAARNVQS</sequence>
<protein>
    <submittedName>
        <fullName evidence="3">Uncharacterized protein</fullName>
    </submittedName>
</protein>
<evidence type="ECO:0000313" key="2">
    <source>
        <dbReference type="Proteomes" id="UP000887540"/>
    </source>
</evidence>
<reference evidence="3" key="1">
    <citation type="submission" date="2022-11" db="UniProtKB">
        <authorList>
            <consortium name="WormBaseParasite"/>
        </authorList>
    </citation>
    <scope>IDENTIFICATION</scope>
</reference>
<keyword evidence="1" id="KW-0812">Transmembrane</keyword>
<name>A0A914EMR5_9BILA</name>
<keyword evidence="1" id="KW-1133">Transmembrane helix</keyword>
<evidence type="ECO:0000256" key="1">
    <source>
        <dbReference type="SAM" id="Phobius"/>
    </source>
</evidence>
<evidence type="ECO:0000313" key="3">
    <source>
        <dbReference type="WBParaSite" id="ACRNAN_scaffold911.g28922.t1"/>
    </source>
</evidence>
<keyword evidence="2" id="KW-1185">Reference proteome</keyword>
<dbReference type="Pfam" id="PF10321">
    <property type="entry name" value="7TM_GPCR_Srt"/>
    <property type="match status" value="1"/>
</dbReference>
<dbReference type="PANTHER" id="PTHR23021:SF11">
    <property type="entry name" value="SERPENTINE RECEPTOR, CLASS T"/>
    <property type="match status" value="1"/>
</dbReference>
<dbReference type="SUPFAM" id="SSF81321">
    <property type="entry name" value="Family A G protein-coupled receptor-like"/>
    <property type="match status" value="1"/>
</dbReference>
<dbReference type="Proteomes" id="UP000887540">
    <property type="component" value="Unplaced"/>
</dbReference>